<dbReference type="PANTHER" id="PTHR33420:SF3">
    <property type="entry name" value="FIMBRIAL SUBUNIT ELFA"/>
    <property type="match status" value="1"/>
</dbReference>
<keyword evidence="6" id="KW-1185">Reference proteome</keyword>
<protein>
    <submittedName>
        <fullName evidence="5">Putative fimbrial protein</fullName>
    </submittedName>
</protein>
<reference evidence="5 6" key="1">
    <citation type="submission" date="2016-12" db="EMBL/GenBank/DDBJ databases">
        <authorList>
            <person name="Song W.-J."/>
            <person name="Kurnit D.M."/>
        </authorList>
    </citation>
    <scope>NUCLEOTIDE SEQUENCE [LARGE SCALE GENOMIC DNA]</scope>
    <source>
        <strain evidence="5 6">STM7296</strain>
    </source>
</reference>
<dbReference type="InterPro" id="IPR050263">
    <property type="entry name" value="Bact_Fimbrial_Adh_Pro"/>
</dbReference>
<dbReference type="Proteomes" id="UP000187012">
    <property type="component" value="Unassembled WGS sequence"/>
</dbReference>
<dbReference type="GO" id="GO:0009289">
    <property type="term" value="C:pilus"/>
    <property type="evidence" value="ECO:0007669"/>
    <property type="project" value="InterPro"/>
</dbReference>
<evidence type="ECO:0000259" key="3">
    <source>
        <dbReference type="Pfam" id="PF00419"/>
    </source>
</evidence>
<evidence type="ECO:0000313" key="5">
    <source>
        <dbReference type="EMBL" id="SIT35709.1"/>
    </source>
</evidence>
<feature type="signal peptide" evidence="2">
    <location>
        <begin position="1"/>
        <end position="24"/>
    </location>
</feature>
<dbReference type="AlphaFoldDB" id="A0A1N7RKT5"/>
<dbReference type="InterPro" id="IPR054160">
    <property type="entry name" value="MrkD_recept-bd"/>
</dbReference>
<dbReference type="SUPFAM" id="SSF49401">
    <property type="entry name" value="Bacterial adhesins"/>
    <property type="match status" value="2"/>
</dbReference>
<evidence type="ECO:0000313" key="6">
    <source>
        <dbReference type="Proteomes" id="UP000187012"/>
    </source>
</evidence>
<dbReference type="PANTHER" id="PTHR33420">
    <property type="entry name" value="FIMBRIAL SUBUNIT ELFA-RELATED"/>
    <property type="match status" value="1"/>
</dbReference>
<dbReference type="Gene3D" id="2.60.40.3310">
    <property type="match status" value="1"/>
</dbReference>
<dbReference type="Pfam" id="PF00419">
    <property type="entry name" value="Fimbrial"/>
    <property type="match status" value="1"/>
</dbReference>
<accession>A0A1N7RKT5</accession>
<dbReference type="STRING" id="1247936.BN2475_50183"/>
<feature type="domain" description="MrkD-like receptor binding" evidence="4">
    <location>
        <begin position="60"/>
        <end position="169"/>
    </location>
</feature>
<dbReference type="GO" id="GO:0043709">
    <property type="term" value="P:cell adhesion involved in single-species biofilm formation"/>
    <property type="evidence" value="ECO:0007669"/>
    <property type="project" value="TreeGrafter"/>
</dbReference>
<organism evidence="5 6">
    <name type="scientific">Paraburkholderia ribeironis</name>
    <dbReference type="NCBI Taxonomy" id="1247936"/>
    <lineage>
        <taxon>Bacteria</taxon>
        <taxon>Pseudomonadati</taxon>
        <taxon>Pseudomonadota</taxon>
        <taxon>Betaproteobacteria</taxon>
        <taxon>Burkholderiales</taxon>
        <taxon>Burkholderiaceae</taxon>
        <taxon>Paraburkholderia</taxon>
    </lineage>
</organism>
<feature type="domain" description="Fimbrial-type adhesion" evidence="3">
    <location>
        <begin position="178"/>
        <end position="321"/>
    </location>
</feature>
<evidence type="ECO:0000256" key="1">
    <source>
        <dbReference type="ARBA" id="ARBA00022729"/>
    </source>
</evidence>
<dbReference type="InterPro" id="IPR000259">
    <property type="entry name" value="Adhesion_dom_fimbrial"/>
</dbReference>
<feature type="chain" id="PRO_5012116972" evidence="2">
    <location>
        <begin position="25"/>
        <end position="321"/>
    </location>
</feature>
<gene>
    <name evidence="5" type="ORF">BN2475_50183</name>
</gene>
<dbReference type="Gene3D" id="2.60.40.1090">
    <property type="entry name" value="Fimbrial-type adhesion domain"/>
    <property type="match status" value="1"/>
</dbReference>
<proteinExistence type="predicted"/>
<dbReference type="EMBL" id="CYGX02000005">
    <property type="protein sequence ID" value="SIT35709.1"/>
    <property type="molecule type" value="Genomic_DNA"/>
</dbReference>
<dbReference type="InterPro" id="IPR036937">
    <property type="entry name" value="Adhesion_dom_fimbrial_sf"/>
</dbReference>
<evidence type="ECO:0000259" key="4">
    <source>
        <dbReference type="Pfam" id="PF22003"/>
    </source>
</evidence>
<keyword evidence="1 2" id="KW-0732">Signal</keyword>
<dbReference type="InterPro" id="IPR008966">
    <property type="entry name" value="Adhesion_dom_sf"/>
</dbReference>
<dbReference type="Pfam" id="PF22003">
    <property type="entry name" value="MrkDrd"/>
    <property type="match status" value="1"/>
</dbReference>
<name>A0A1N7RKT5_9BURK</name>
<sequence length="321" mass="32713">MMMSRLTGLLCLVLALMLPAMARAGCTGTASQNALNIQPKVPVFDPAAADGTVLWSSGLLNSSVSTAVTCSDGYGTVVETGVGTYNSTYQTFSTNVPGIGVRLQDINKTPLPVNISSWASLTNLAGGTVAPFYVQIVKTGPVTAGGSISGNIVKFLAQNGTYPMMYVYFTGPIIINPTIPTCAVTNPQITVPLGSVAASSLASAPQSSFNIGLNCSGGASGVTASVYTTLTDQSNPGNVSNTLSLTSASTARGVGIQIQNGPNVISYGPDSKTIGNTNQWLAGQTGNGSFTIPLTARYVQTATSITPGTANGIATFTIGYQ</sequence>
<evidence type="ECO:0000256" key="2">
    <source>
        <dbReference type="SAM" id="SignalP"/>
    </source>
</evidence>